<dbReference type="InterPro" id="IPR029759">
    <property type="entry name" value="GPX_AS"/>
</dbReference>
<dbReference type="GO" id="GO:0034599">
    <property type="term" value="P:cellular response to oxidative stress"/>
    <property type="evidence" value="ECO:0007669"/>
    <property type="project" value="TreeGrafter"/>
</dbReference>
<dbReference type="InterPro" id="IPR036249">
    <property type="entry name" value="Thioredoxin-like_sf"/>
</dbReference>
<keyword evidence="3 5" id="KW-0560">Oxidoreductase</keyword>
<dbReference type="OrthoDB" id="9789406at2"/>
<dbReference type="Pfam" id="PF00255">
    <property type="entry name" value="GSHPx"/>
    <property type="match status" value="1"/>
</dbReference>
<dbReference type="STRING" id="237682.SAMN05421676_11182"/>
<proteinExistence type="inferred from homology"/>
<dbReference type="EMBL" id="FOHJ01000011">
    <property type="protein sequence ID" value="SET93720.1"/>
    <property type="molecule type" value="Genomic_DNA"/>
</dbReference>
<evidence type="ECO:0000313" key="7">
    <source>
        <dbReference type="Proteomes" id="UP000199095"/>
    </source>
</evidence>
<dbReference type="PANTHER" id="PTHR11592:SF78">
    <property type="entry name" value="GLUTATHIONE PEROXIDASE"/>
    <property type="match status" value="1"/>
</dbReference>
<evidence type="ECO:0000256" key="3">
    <source>
        <dbReference type="ARBA" id="ARBA00023002"/>
    </source>
</evidence>
<protein>
    <recommendedName>
        <fullName evidence="5">Glutathione peroxidase</fullName>
    </recommendedName>
</protein>
<name>A0A1I0IAN5_9BACI</name>
<dbReference type="CDD" id="cd00340">
    <property type="entry name" value="GSH_Peroxidase"/>
    <property type="match status" value="1"/>
</dbReference>
<dbReference type="Proteomes" id="UP000199095">
    <property type="component" value="Unassembled WGS sequence"/>
</dbReference>
<dbReference type="GO" id="GO:0004601">
    <property type="term" value="F:peroxidase activity"/>
    <property type="evidence" value="ECO:0007669"/>
    <property type="project" value="UniProtKB-KW"/>
</dbReference>
<dbReference type="InterPro" id="IPR000889">
    <property type="entry name" value="Glutathione_peroxidase"/>
</dbReference>
<evidence type="ECO:0000256" key="5">
    <source>
        <dbReference type="RuleBase" id="RU000499"/>
    </source>
</evidence>
<accession>A0A1I0IAN5</accession>
<evidence type="ECO:0000313" key="6">
    <source>
        <dbReference type="EMBL" id="SET93720.1"/>
    </source>
</evidence>
<dbReference type="PIRSF" id="PIRSF000303">
    <property type="entry name" value="Glutathion_perox"/>
    <property type="match status" value="1"/>
</dbReference>
<dbReference type="AlphaFoldDB" id="A0A1I0IAN5"/>
<dbReference type="PROSITE" id="PS51355">
    <property type="entry name" value="GLUTATHIONE_PEROXID_3"/>
    <property type="match status" value="1"/>
</dbReference>
<comment type="similarity">
    <text evidence="1 5">Belongs to the glutathione peroxidase family.</text>
</comment>
<dbReference type="PROSITE" id="PS00460">
    <property type="entry name" value="GLUTATHIONE_PEROXID_1"/>
    <property type="match status" value="1"/>
</dbReference>
<dbReference type="Gene3D" id="3.40.30.10">
    <property type="entry name" value="Glutaredoxin"/>
    <property type="match status" value="1"/>
</dbReference>
<evidence type="ECO:0000256" key="1">
    <source>
        <dbReference type="ARBA" id="ARBA00006926"/>
    </source>
</evidence>
<sequence>MPNSIYDFTALLSNGDKVFLENYQGKVLLIVNTASKCGFTPQFKGLQNLYDSYKDDDFAILGFPCAQFANQEFEQQDEIIHYCQSNYGVDFPMFQKIDVKGEHAHPLFQYLTSAKKGILTEDIKWNFTKFLINRNGEVVKRYAPSTKPEKIAGDIEKELVKSC</sequence>
<dbReference type="SUPFAM" id="SSF52833">
    <property type="entry name" value="Thioredoxin-like"/>
    <property type="match status" value="1"/>
</dbReference>
<organism evidence="6 7">
    <name type="scientific">Salinibacillus kushneri</name>
    <dbReference type="NCBI Taxonomy" id="237682"/>
    <lineage>
        <taxon>Bacteria</taxon>
        <taxon>Bacillati</taxon>
        <taxon>Bacillota</taxon>
        <taxon>Bacilli</taxon>
        <taxon>Bacillales</taxon>
        <taxon>Bacillaceae</taxon>
        <taxon>Salinibacillus</taxon>
    </lineage>
</organism>
<dbReference type="FunFam" id="3.40.30.10:FF:000010">
    <property type="entry name" value="Glutathione peroxidase"/>
    <property type="match status" value="1"/>
</dbReference>
<keyword evidence="2 5" id="KW-0575">Peroxidase</keyword>
<evidence type="ECO:0000256" key="2">
    <source>
        <dbReference type="ARBA" id="ARBA00022559"/>
    </source>
</evidence>
<feature type="active site" evidence="4">
    <location>
        <position position="37"/>
    </location>
</feature>
<dbReference type="RefSeq" id="WP_093136915.1">
    <property type="nucleotide sequence ID" value="NZ_FOHJ01000011.1"/>
</dbReference>
<reference evidence="7" key="1">
    <citation type="submission" date="2016-10" db="EMBL/GenBank/DDBJ databases">
        <authorList>
            <person name="Varghese N."/>
            <person name="Submissions S."/>
        </authorList>
    </citation>
    <scope>NUCLEOTIDE SEQUENCE [LARGE SCALE GENOMIC DNA]</scope>
    <source>
        <strain evidence="7">CGMCC 1.3566</strain>
    </source>
</reference>
<keyword evidence="7" id="KW-1185">Reference proteome</keyword>
<dbReference type="PRINTS" id="PR01011">
    <property type="entry name" value="GLUTPROXDASE"/>
</dbReference>
<dbReference type="PANTHER" id="PTHR11592">
    <property type="entry name" value="GLUTATHIONE PEROXIDASE"/>
    <property type="match status" value="1"/>
</dbReference>
<evidence type="ECO:0000256" key="4">
    <source>
        <dbReference type="PIRSR" id="PIRSR000303-1"/>
    </source>
</evidence>
<gene>
    <name evidence="6" type="ORF">SAMN05421676_11182</name>
</gene>